<proteinExistence type="predicted"/>
<dbReference type="AlphaFoldDB" id="A0A2Z4Y1M9"/>
<gene>
    <name evidence="2" type="ORF">CDH04_09640</name>
    <name evidence="3" type="ORF">FZC43_09650</name>
</gene>
<reference evidence="3 5" key="2">
    <citation type="submission" date="2019-08" db="EMBL/GenBank/DDBJ databases">
        <title>Complete genome sequences of Francisella adeliensis (FSC1325 and FSC1326).</title>
        <authorList>
            <person name="Ohrman C."/>
            <person name="Uneklint I."/>
            <person name="Vallesi A."/>
            <person name="Karlsson L."/>
            <person name="Sjodin A."/>
        </authorList>
    </citation>
    <scope>NUCLEOTIDE SEQUENCE [LARGE SCALE GENOMIC DNA]</scope>
    <source>
        <strain evidence="3 5">FSC1325</strain>
    </source>
</reference>
<dbReference type="InterPro" id="IPR021952">
    <property type="entry name" value="Flpp3-like"/>
</dbReference>
<evidence type="ECO:0000313" key="5">
    <source>
        <dbReference type="Proteomes" id="UP000681131"/>
    </source>
</evidence>
<dbReference type="Proteomes" id="UP000251120">
    <property type="component" value="Chromosome"/>
</dbReference>
<sequence length="131" mass="14310">MKKLKFICLALFVTTMLNSCVVTALLIGTAIVAGGAVYYINGYYIIEVPKDIRTVYNATIKAIQANNDYKLDSQTYSSKKAYVVANLGSEKVYITLSDLDGKSTEIKIRVGTLGDEDKSAKLANLITKNIT</sequence>
<evidence type="ECO:0000313" key="3">
    <source>
        <dbReference type="EMBL" id="QIW12887.1"/>
    </source>
</evidence>
<evidence type="ECO:0000256" key="1">
    <source>
        <dbReference type="SAM" id="SignalP"/>
    </source>
</evidence>
<reference evidence="2 4" key="1">
    <citation type="submission" date="2017-06" db="EMBL/GenBank/DDBJ databases">
        <title>Complete genome of Francisella adeliensis.</title>
        <authorList>
            <person name="Vallesi A."/>
            <person name="Sjodin A."/>
        </authorList>
    </citation>
    <scope>NUCLEOTIDE SEQUENCE [LARGE SCALE GENOMIC DNA]</scope>
    <source>
        <strain evidence="2 4">FDC440</strain>
    </source>
</reference>
<accession>A0A2Z4Y1M9</accession>
<name>A0A2Z4Y1M9_9GAMM</name>
<keyword evidence="5" id="KW-1185">Reference proteome</keyword>
<organism evidence="2 4">
    <name type="scientific">Francisella adeliensis</name>
    <dbReference type="NCBI Taxonomy" id="2007306"/>
    <lineage>
        <taxon>Bacteria</taxon>
        <taxon>Pseudomonadati</taxon>
        <taxon>Pseudomonadota</taxon>
        <taxon>Gammaproteobacteria</taxon>
        <taxon>Thiotrichales</taxon>
        <taxon>Francisellaceae</taxon>
        <taxon>Francisella</taxon>
    </lineage>
</organism>
<dbReference type="EMBL" id="CP021781">
    <property type="protein sequence ID" value="AXA34642.1"/>
    <property type="molecule type" value="Genomic_DNA"/>
</dbReference>
<dbReference type="EMBL" id="CP043424">
    <property type="protein sequence ID" value="QIW12887.1"/>
    <property type="molecule type" value="Genomic_DNA"/>
</dbReference>
<evidence type="ECO:0000313" key="4">
    <source>
        <dbReference type="Proteomes" id="UP000251120"/>
    </source>
</evidence>
<dbReference type="Proteomes" id="UP000681131">
    <property type="component" value="Chromosome"/>
</dbReference>
<protein>
    <submittedName>
        <fullName evidence="3">DUF3568 family protein</fullName>
    </submittedName>
</protein>
<dbReference type="Pfam" id="PF12092">
    <property type="entry name" value="DUF3568"/>
    <property type="match status" value="1"/>
</dbReference>
<feature type="chain" id="PRO_5016332683" evidence="1">
    <location>
        <begin position="25"/>
        <end position="131"/>
    </location>
</feature>
<keyword evidence="1" id="KW-0732">Signal</keyword>
<dbReference type="OrthoDB" id="5604680at2"/>
<feature type="signal peptide" evidence="1">
    <location>
        <begin position="1"/>
        <end position="24"/>
    </location>
</feature>
<evidence type="ECO:0000313" key="2">
    <source>
        <dbReference type="EMBL" id="AXA34642.1"/>
    </source>
</evidence>
<dbReference type="KEGG" id="fad:CDH04_09640"/>